<comment type="cofactor">
    <cofactor evidence="2">
        <name>Zn(2+)</name>
        <dbReference type="ChEBI" id="CHEBI:29105"/>
    </cofactor>
</comment>
<dbReference type="NCBIfam" id="TIGR03413">
    <property type="entry name" value="GSH_gloB"/>
    <property type="match status" value="1"/>
</dbReference>
<comment type="pathway">
    <text evidence="3">Secondary metabolite metabolism; methylglyoxal degradation; (R)-lactate from methylglyoxal: step 2/2.</text>
</comment>
<dbReference type="Pfam" id="PF16123">
    <property type="entry name" value="HAGH_C"/>
    <property type="match status" value="1"/>
</dbReference>
<evidence type="ECO:0000256" key="8">
    <source>
        <dbReference type="ARBA" id="ARBA00022833"/>
    </source>
</evidence>
<reference evidence="12" key="1">
    <citation type="submission" date="2025-08" db="UniProtKB">
        <authorList>
            <consortium name="RefSeq"/>
        </authorList>
    </citation>
    <scope>IDENTIFICATION</scope>
    <source>
        <tissue evidence="12">Whole body</tissue>
    </source>
</reference>
<evidence type="ECO:0000256" key="7">
    <source>
        <dbReference type="ARBA" id="ARBA00022801"/>
    </source>
</evidence>
<evidence type="ECO:0000256" key="6">
    <source>
        <dbReference type="ARBA" id="ARBA00022723"/>
    </source>
</evidence>
<keyword evidence="7 12" id="KW-0378">Hydrolase</keyword>
<name>A0AAJ7JGR8_9HYME</name>
<comment type="catalytic activity">
    <reaction evidence="1">
        <text>an S-(2-hydroxyacyl)glutathione + H2O = a 2-hydroxy carboxylate + glutathione + H(+)</text>
        <dbReference type="Rhea" id="RHEA:21864"/>
        <dbReference type="ChEBI" id="CHEBI:15377"/>
        <dbReference type="ChEBI" id="CHEBI:15378"/>
        <dbReference type="ChEBI" id="CHEBI:57925"/>
        <dbReference type="ChEBI" id="CHEBI:58896"/>
        <dbReference type="ChEBI" id="CHEBI:71261"/>
        <dbReference type="EC" id="3.1.2.6"/>
    </reaction>
</comment>
<evidence type="ECO:0000259" key="10">
    <source>
        <dbReference type="SMART" id="SM00849"/>
    </source>
</evidence>
<dbReference type="HAMAP" id="MF_01374">
    <property type="entry name" value="Glyoxalase_2"/>
    <property type="match status" value="1"/>
</dbReference>
<evidence type="ECO:0000256" key="9">
    <source>
        <dbReference type="ARBA" id="ARBA00031044"/>
    </source>
</evidence>
<dbReference type="GO" id="GO:0019243">
    <property type="term" value="P:methylglyoxal catabolic process to D-lactate via S-lactoyl-glutathione"/>
    <property type="evidence" value="ECO:0007669"/>
    <property type="project" value="InterPro"/>
</dbReference>
<dbReference type="Gene3D" id="3.60.15.10">
    <property type="entry name" value="Ribonuclease Z/Hydroxyacylglutathione hydrolase-like"/>
    <property type="match status" value="1"/>
</dbReference>
<dbReference type="EC" id="3.1.2.6" evidence="5"/>
<dbReference type="InterPro" id="IPR035680">
    <property type="entry name" value="Clx_II_MBL"/>
</dbReference>
<keyword evidence="6" id="KW-0479">Metal-binding</keyword>
<dbReference type="Proteomes" id="UP000694925">
    <property type="component" value="Unplaced"/>
</dbReference>
<dbReference type="InterPro" id="IPR017782">
    <property type="entry name" value="Hydroxyacylglutathione_Hdrlase"/>
</dbReference>
<evidence type="ECO:0000256" key="1">
    <source>
        <dbReference type="ARBA" id="ARBA00001623"/>
    </source>
</evidence>
<dbReference type="GO" id="GO:0031123">
    <property type="term" value="P:RNA 3'-end processing"/>
    <property type="evidence" value="ECO:0007669"/>
    <property type="project" value="UniProtKB-ARBA"/>
</dbReference>
<sequence length="314" mass="34900">MPRRPGTSSADCPDCSRLGCSCLPSSECLAEASSSSARSISANGFNATHCSSIIITEPNMKVQILPALQDNYMYLIIDEATQEAAIVDPVDPDSVASAVQHNNVCLTKVLTTHHHWDHAGGNAKLCKKFNNLQVYGGDDRIEALTCKVKHNDTFNIGRLQVQCLATPCHTSGHICYYITGDQDPPAVFSGDTLFAGGCGRFFEGTADQMYKALIEILGSLPNETKVYCGHEYTGNNLKFGKHVEPENEAIRQKIEWVRIQREKHNPTVPSTIQEEKLTNPFMRVHEQSVMDHTEQRDPIQTMAYLRREKDNFKA</sequence>
<keyword evidence="11" id="KW-1185">Reference proteome</keyword>
<evidence type="ECO:0000313" key="12">
    <source>
        <dbReference type="RefSeq" id="XP_017892467.1"/>
    </source>
</evidence>
<dbReference type="SUPFAM" id="SSF56281">
    <property type="entry name" value="Metallo-hydrolase/oxidoreductase"/>
    <property type="match status" value="1"/>
</dbReference>
<evidence type="ECO:0000313" key="11">
    <source>
        <dbReference type="Proteomes" id="UP000694925"/>
    </source>
</evidence>
<organism evidence="11 12">
    <name type="scientific">Ceratina calcarata</name>
    <dbReference type="NCBI Taxonomy" id="156304"/>
    <lineage>
        <taxon>Eukaryota</taxon>
        <taxon>Metazoa</taxon>
        <taxon>Ecdysozoa</taxon>
        <taxon>Arthropoda</taxon>
        <taxon>Hexapoda</taxon>
        <taxon>Insecta</taxon>
        <taxon>Pterygota</taxon>
        <taxon>Neoptera</taxon>
        <taxon>Endopterygota</taxon>
        <taxon>Hymenoptera</taxon>
        <taxon>Apocrita</taxon>
        <taxon>Aculeata</taxon>
        <taxon>Apoidea</taxon>
        <taxon>Anthophila</taxon>
        <taxon>Apidae</taxon>
        <taxon>Ceratina</taxon>
        <taxon>Zadontomerus</taxon>
    </lineage>
</organism>
<dbReference type="InterPro" id="IPR001279">
    <property type="entry name" value="Metallo-B-lactamas"/>
</dbReference>
<evidence type="ECO:0000256" key="5">
    <source>
        <dbReference type="ARBA" id="ARBA00011917"/>
    </source>
</evidence>
<feature type="domain" description="Metallo-beta-lactamase" evidence="10">
    <location>
        <begin position="70"/>
        <end position="230"/>
    </location>
</feature>
<dbReference type="Pfam" id="PF00753">
    <property type="entry name" value="Lactamase_B"/>
    <property type="match status" value="1"/>
</dbReference>
<gene>
    <name evidence="12" type="primary">LOC108632412</name>
</gene>
<evidence type="ECO:0000256" key="4">
    <source>
        <dbReference type="ARBA" id="ARBA00006759"/>
    </source>
</evidence>
<dbReference type="PANTHER" id="PTHR11935:SF94">
    <property type="entry name" value="TENZING NORGAY, ISOFORM C"/>
    <property type="match status" value="1"/>
</dbReference>
<dbReference type="GeneID" id="108632412"/>
<dbReference type="PIRSF" id="PIRSF005457">
    <property type="entry name" value="Glx"/>
    <property type="match status" value="1"/>
</dbReference>
<dbReference type="FunFam" id="3.60.15.10:FF:000019">
    <property type="entry name" value="Hydroxyacylglutathione hydrolase, mitochondrial"/>
    <property type="match status" value="1"/>
</dbReference>
<proteinExistence type="inferred from homology"/>
<dbReference type="CDD" id="cd07723">
    <property type="entry name" value="hydroxyacylglutathione_hydrolase_MBL-fold"/>
    <property type="match status" value="1"/>
</dbReference>
<evidence type="ECO:0000256" key="2">
    <source>
        <dbReference type="ARBA" id="ARBA00001947"/>
    </source>
</evidence>
<dbReference type="SMART" id="SM00849">
    <property type="entry name" value="Lactamase_B"/>
    <property type="match status" value="1"/>
</dbReference>
<evidence type="ECO:0000256" key="3">
    <source>
        <dbReference type="ARBA" id="ARBA00004963"/>
    </source>
</evidence>
<dbReference type="PANTHER" id="PTHR11935">
    <property type="entry name" value="BETA LACTAMASE DOMAIN"/>
    <property type="match status" value="1"/>
</dbReference>
<protein>
    <recommendedName>
        <fullName evidence="5">hydroxyacylglutathione hydrolase</fullName>
        <ecNumber evidence="5">3.1.2.6</ecNumber>
    </recommendedName>
    <alternativeName>
        <fullName evidence="9">Glyoxalase II</fullName>
    </alternativeName>
</protein>
<accession>A0AAJ7JGR8</accession>
<dbReference type="InterPro" id="IPR032282">
    <property type="entry name" value="HAGH_C"/>
</dbReference>
<dbReference type="AlphaFoldDB" id="A0AAJ7JGR8"/>
<dbReference type="GO" id="GO:0046872">
    <property type="term" value="F:metal ion binding"/>
    <property type="evidence" value="ECO:0007669"/>
    <property type="project" value="UniProtKB-KW"/>
</dbReference>
<keyword evidence="8" id="KW-0862">Zinc</keyword>
<dbReference type="InterPro" id="IPR036866">
    <property type="entry name" value="RibonucZ/Hydroxyglut_hydro"/>
</dbReference>
<dbReference type="RefSeq" id="XP_017892467.1">
    <property type="nucleotide sequence ID" value="XM_018036978.2"/>
</dbReference>
<dbReference type="GO" id="GO:0004416">
    <property type="term" value="F:hydroxyacylglutathione hydrolase activity"/>
    <property type="evidence" value="ECO:0007669"/>
    <property type="project" value="UniProtKB-EC"/>
</dbReference>
<comment type="similarity">
    <text evidence="4">Belongs to the metallo-beta-lactamase superfamily. Glyoxalase II family.</text>
</comment>